<dbReference type="Proteomes" id="UP000046947">
    <property type="component" value="Unassembled WGS sequence"/>
</dbReference>
<gene>
    <name evidence="1" type="ORF">ERS007688_02461</name>
</gene>
<accession>A0A654TNL6</accession>
<organism evidence="1 2">
    <name type="scientific">Mycobacterium tuberculosis</name>
    <dbReference type="NCBI Taxonomy" id="1773"/>
    <lineage>
        <taxon>Bacteria</taxon>
        <taxon>Bacillati</taxon>
        <taxon>Actinomycetota</taxon>
        <taxon>Actinomycetes</taxon>
        <taxon>Mycobacteriales</taxon>
        <taxon>Mycobacteriaceae</taxon>
        <taxon>Mycobacterium</taxon>
        <taxon>Mycobacterium tuberculosis complex</taxon>
    </lineage>
</organism>
<proteinExistence type="predicted"/>
<sequence length="215" mass="23074">MGVRGAFSFELRCEFARVQWSCFLDSNVATGASQGVDADKQALLGLGREIDQQALGDPSRRPVGIKSVVTQGYLPLIAQIDSNRPTLGSRPYVIVGEHRVLEVEDLRSIQLEDCCPDWPLQSECTGIQSCSQDDHLLHAGGRCPGEILVEIPGAGTLEVDEMLTEVPGCQIVIGQLAVQYVGPFTTCGTAENLGIGIDGQRIGLLRLQCSCGGYQ</sequence>
<reference evidence="1 2" key="1">
    <citation type="submission" date="2015-03" db="EMBL/GenBank/DDBJ databases">
        <authorList>
            <consortium name="Pathogen Informatics"/>
        </authorList>
    </citation>
    <scope>NUCLEOTIDE SEQUENCE [LARGE SCALE GENOMIC DNA]</scope>
    <source>
        <strain evidence="1 2">H09601792</strain>
    </source>
</reference>
<dbReference type="AlphaFoldDB" id="A0A654TNL6"/>
<evidence type="ECO:0000313" key="2">
    <source>
        <dbReference type="Proteomes" id="UP000046947"/>
    </source>
</evidence>
<name>A0A654TNL6_MYCTX</name>
<protein>
    <submittedName>
        <fullName evidence="1">Uncharacterized protein</fullName>
    </submittedName>
</protein>
<evidence type="ECO:0000313" key="1">
    <source>
        <dbReference type="EMBL" id="CFE55611.1"/>
    </source>
</evidence>
<dbReference type="EMBL" id="CFOH01000413">
    <property type="protein sequence ID" value="CFE55611.1"/>
    <property type="molecule type" value="Genomic_DNA"/>
</dbReference>